<dbReference type="GO" id="GO:0003729">
    <property type="term" value="F:mRNA binding"/>
    <property type="evidence" value="ECO:0007669"/>
    <property type="project" value="TreeGrafter"/>
</dbReference>
<dbReference type="AlphaFoldDB" id="A0A0J8DRZ5"/>
<dbReference type="InterPro" id="IPR036735">
    <property type="entry name" value="NGN_dom_sf"/>
</dbReference>
<feature type="domain" description="NGN" evidence="2">
    <location>
        <begin position="66"/>
        <end position="149"/>
    </location>
</feature>
<dbReference type="EMBL" id="KQ101859">
    <property type="protein sequence ID" value="KMS93515.1"/>
    <property type="molecule type" value="Genomic_DNA"/>
</dbReference>
<name>A0A0J8DRZ5_BETVV</name>
<accession>A0A0J8DRZ5</accession>
<organism evidence="3 4">
    <name type="scientific">Beta vulgaris subsp. vulgaris</name>
    <name type="common">Beet</name>
    <dbReference type="NCBI Taxonomy" id="3555"/>
    <lineage>
        <taxon>Eukaryota</taxon>
        <taxon>Viridiplantae</taxon>
        <taxon>Streptophyta</taxon>
        <taxon>Embryophyta</taxon>
        <taxon>Tracheophyta</taxon>
        <taxon>Spermatophyta</taxon>
        <taxon>Magnoliopsida</taxon>
        <taxon>eudicotyledons</taxon>
        <taxon>Gunneridae</taxon>
        <taxon>Pentapetalae</taxon>
        <taxon>Caryophyllales</taxon>
        <taxon>Chenopodiaceae</taxon>
        <taxon>Betoideae</taxon>
        <taxon>Beta</taxon>
    </lineage>
</organism>
<evidence type="ECO:0000256" key="1">
    <source>
        <dbReference type="SAM" id="MobiDB-lite"/>
    </source>
</evidence>
<dbReference type="Gramene" id="KMS93515">
    <property type="protein sequence ID" value="KMS93515"/>
    <property type="gene ID" value="BVRB_030700"/>
</dbReference>
<gene>
    <name evidence="3" type="ORF">BVRB_030700</name>
</gene>
<feature type="region of interest" description="Disordered" evidence="1">
    <location>
        <begin position="1"/>
        <end position="54"/>
    </location>
</feature>
<dbReference type="GO" id="GO:0006357">
    <property type="term" value="P:regulation of transcription by RNA polymerase II"/>
    <property type="evidence" value="ECO:0007669"/>
    <property type="project" value="InterPro"/>
</dbReference>
<dbReference type="Proteomes" id="UP000035740">
    <property type="component" value="Unassembled WGS sequence"/>
</dbReference>
<evidence type="ECO:0000313" key="3">
    <source>
        <dbReference type="EMBL" id="KMS93515.1"/>
    </source>
</evidence>
<feature type="compositionally biased region" description="Basic and acidic residues" evidence="1">
    <location>
        <begin position="1"/>
        <end position="10"/>
    </location>
</feature>
<proteinExistence type="predicted"/>
<reference evidence="3 4" key="1">
    <citation type="journal article" date="2014" name="Nature">
        <title>The genome of the recently domesticated crop plant sugar beet (Beta vulgaris).</title>
        <authorList>
            <person name="Dohm J.C."/>
            <person name="Minoche A.E."/>
            <person name="Holtgrawe D."/>
            <person name="Capella-Gutierrez S."/>
            <person name="Zakrzewski F."/>
            <person name="Tafer H."/>
            <person name="Rupp O."/>
            <person name="Sorensen T.R."/>
            <person name="Stracke R."/>
            <person name="Reinhardt R."/>
            <person name="Goesmann A."/>
            <person name="Kraft T."/>
            <person name="Schulz B."/>
            <person name="Stadler P.F."/>
            <person name="Schmidt T."/>
            <person name="Gabaldon T."/>
            <person name="Lehrach H."/>
            <person name="Weisshaar B."/>
            <person name="Himmelbauer H."/>
        </authorList>
    </citation>
    <scope>NUCLEOTIDE SEQUENCE [LARGE SCALE GENOMIC DNA]</scope>
    <source>
        <tissue evidence="3">Taproot</tissue>
    </source>
</reference>
<dbReference type="Pfam" id="PF03439">
    <property type="entry name" value="Spt5-NGN"/>
    <property type="match status" value="1"/>
</dbReference>
<dbReference type="GO" id="GO:0006368">
    <property type="term" value="P:transcription elongation by RNA polymerase II"/>
    <property type="evidence" value="ECO:0007669"/>
    <property type="project" value="TreeGrafter"/>
</dbReference>
<keyword evidence="4" id="KW-1185">Reference proteome</keyword>
<dbReference type="InterPro" id="IPR005100">
    <property type="entry name" value="NGN-domain"/>
</dbReference>
<dbReference type="Gene3D" id="3.30.70.940">
    <property type="entry name" value="NusG, N-terminal domain"/>
    <property type="match status" value="1"/>
</dbReference>
<dbReference type="PANTHER" id="PTHR11125:SF7">
    <property type="entry name" value="TRANSCRIPTION ELONGATION FACTOR SPT5"/>
    <property type="match status" value="1"/>
</dbReference>
<dbReference type="eggNOG" id="KOG1999">
    <property type="taxonomic scope" value="Eukaryota"/>
</dbReference>
<dbReference type="CDD" id="cd09888">
    <property type="entry name" value="NGN_Euk"/>
    <property type="match status" value="1"/>
</dbReference>
<dbReference type="GO" id="GO:0032044">
    <property type="term" value="C:DSIF complex"/>
    <property type="evidence" value="ECO:0007669"/>
    <property type="project" value="TreeGrafter"/>
</dbReference>
<dbReference type="OrthoDB" id="28901at2759"/>
<feature type="non-terminal residue" evidence="3">
    <location>
        <position position="173"/>
    </location>
</feature>
<dbReference type="PANTHER" id="PTHR11125">
    <property type="entry name" value="SUPPRESSOR OF TY 5"/>
    <property type="match status" value="1"/>
</dbReference>
<dbReference type="InterPro" id="IPR039385">
    <property type="entry name" value="NGN_Euk"/>
</dbReference>
<evidence type="ECO:0000259" key="2">
    <source>
        <dbReference type="Pfam" id="PF03439"/>
    </source>
</evidence>
<feature type="compositionally biased region" description="Acidic residues" evidence="1">
    <location>
        <begin position="16"/>
        <end position="35"/>
    </location>
</feature>
<evidence type="ECO:0000313" key="4">
    <source>
        <dbReference type="Proteomes" id="UP000035740"/>
    </source>
</evidence>
<dbReference type="GO" id="GO:0032784">
    <property type="term" value="P:regulation of DNA-templated transcription elongation"/>
    <property type="evidence" value="ECO:0007669"/>
    <property type="project" value="InterPro"/>
</dbReference>
<protein>
    <recommendedName>
        <fullName evidence="2">NGN domain-containing protein</fullName>
    </recommendedName>
</protein>
<sequence>MRRLAKDVAHRYGANEYDEDDDDDEDLDEEDDGDDYQQQRPAAPVHRRRASANQVVNPLPSIRDPKLWLLRCKPGTEQNVVCDLMNRSYIRASTQDALFIKTAFTTNVGSGYLYIEAEKEVHVQKAIANVRFVNQKKITLVPIKEMVQAITIQKKKVVLALIMCRRRANFAVR</sequence>
<dbReference type="InterPro" id="IPR039659">
    <property type="entry name" value="SPT5"/>
</dbReference>